<evidence type="ECO:0000313" key="2">
    <source>
        <dbReference type="Proteomes" id="UP000492821"/>
    </source>
</evidence>
<evidence type="ECO:0000256" key="1">
    <source>
        <dbReference type="SAM" id="MobiDB-lite"/>
    </source>
</evidence>
<accession>A0A7E4ZR72</accession>
<dbReference type="Proteomes" id="UP000492821">
    <property type="component" value="Unassembled WGS sequence"/>
</dbReference>
<reference evidence="2" key="1">
    <citation type="journal article" date="2013" name="Genetics">
        <title>The draft genome and transcriptome of Panagrellus redivivus are shaped by the harsh demands of a free-living lifestyle.</title>
        <authorList>
            <person name="Srinivasan J."/>
            <person name="Dillman A.R."/>
            <person name="Macchietto M.G."/>
            <person name="Heikkinen L."/>
            <person name="Lakso M."/>
            <person name="Fracchia K.M."/>
            <person name="Antoshechkin I."/>
            <person name="Mortazavi A."/>
            <person name="Wong G."/>
            <person name="Sternberg P.W."/>
        </authorList>
    </citation>
    <scope>NUCLEOTIDE SEQUENCE [LARGE SCALE GENOMIC DNA]</scope>
    <source>
        <strain evidence="2">MT8872</strain>
    </source>
</reference>
<reference evidence="3" key="2">
    <citation type="submission" date="2020-10" db="UniProtKB">
        <authorList>
            <consortium name="WormBaseParasite"/>
        </authorList>
    </citation>
    <scope>IDENTIFICATION</scope>
</reference>
<sequence>MQLLTVLLVKRQSRHLPIQMVQQLRRPSLVQQLAFNATNVVPEAAESNHAMTAGSLVDETVDTDKTSNNKGCYHPKIRRSHSTLCCYASKSTDEAAVTTGTSNDATTAASSSTDSNDEKTTATSDESEPTDTDATTVASESTDFGTTTAPSDATAGASETSDVSASSDAANGSSSAEPEVTTAVPENVESKDAAIAGTPAGTPADEAVATAKSDNIEGQNGTDAPSAEATTESSDVETTTGAVDKAVSKAKDAVNVAAPDLKNEAEVKTASTIMRSARQHCFSNMKAISVPLDASTSLLMLQALIRTCEKT</sequence>
<dbReference type="AlphaFoldDB" id="A0A7E4ZR72"/>
<feature type="region of interest" description="Disordered" evidence="1">
    <location>
        <begin position="98"/>
        <end position="240"/>
    </location>
</feature>
<feature type="compositionally biased region" description="Polar residues" evidence="1">
    <location>
        <begin position="132"/>
        <end position="151"/>
    </location>
</feature>
<name>A0A7E4ZR72_PANRE</name>
<feature type="compositionally biased region" description="Low complexity" evidence="1">
    <location>
        <begin position="98"/>
        <end position="114"/>
    </location>
</feature>
<organism evidence="2 3">
    <name type="scientific">Panagrellus redivivus</name>
    <name type="common">Microworm</name>
    <dbReference type="NCBI Taxonomy" id="6233"/>
    <lineage>
        <taxon>Eukaryota</taxon>
        <taxon>Metazoa</taxon>
        <taxon>Ecdysozoa</taxon>
        <taxon>Nematoda</taxon>
        <taxon>Chromadorea</taxon>
        <taxon>Rhabditida</taxon>
        <taxon>Tylenchina</taxon>
        <taxon>Panagrolaimomorpha</taxon>
        <taxon>Panagrolaimoidea</taxon>
        <taxon>Panagrolaimidae</taxon>
        <taxon>Panagrellus</taxon>
    </lineage>
</organism>
<proteinExistence type="predicted"/>
<dbReference type="WBParaSite" id="Pan_g12630.t1">
    <property type="protein sequence ID" value="Pan_g12630.t1"/>
    <property type="gene ID" value="Pan_g12630"/>
</dbReference>
<evidence type="ECO:0000313" key="3">
    <source>
        <dbReference type="WBParaSite" id="Pan_g12630.t1"/>
    </source>
</evidence>
<feature type="compositionally biased region" description="Low complexity" evidence="1">
    <location>
        <begin position="156"/>
        <end position="177"/>
    </location>
</feature>
<feature type="compositionally biased region" description="Polar residues" evidence="1">
    <location>
        <begin position="212"/>
        <end position="240"/>
    </location>
</feature>
<feature type="compositionally biased region" description="Low complexity" evidence="1">
    <location>
        <begin position="193"/>
        <end position="205"/>
    </location>
</feature>
<keyword evidence="2" id="KW-1185">Reference proteome</keyword>
<protein>
    <submittedName>
        <fullName evidence="3">Uncharacterized protein</fullName>
    </submittedName>
</protein>